<name>A0A8E2JB24_9PEZI</name>
<dbReference type="CDD" id="cd00067">
    <property type="entry name" value="GAL4"/>
    <property type="match status" value="1"/>
</dbReference>
<dbReference type="InterPro" id="IPR036864">
    <property type="entry name" value="Zn2-C6_fun-type_DNA-bd_sf"/>
</dbReference>
<feature type="region of interest" description="Disordered" evidence="2">
    <location>
        <begin position="55"/>
        <end position="98"/>
    </location>
</feature>
<protein>
    <recommendedName>
        <fullName evidence="3">Zn(2)-C6 fungal-type domain-containing protein</fullName>
    </recommendedName>
</protein>
<feature type="compositionally biased region" description="Basic and acidic residues" evidence="2">
    <location>
        <begin position="55"/>
        <end position="65"/>
    </location>
</feature>
<proteinExistence type="predicted"/>
<dbReference type="GO" id="GO:0008270">
    <property type="term" value="F:zinc ion binding"/>
    <property type="evidence" value="ECO:0007669"/>
    <property type="project" value="InterPro"/>
</dbReference>
<dbReference type="PANTHER" id="PTHR38111">
    <property type="entry name" value="ZN(2)-C6 FUNGAL-TYPE DOMAIN-CONTAINING PROTEIN-RELATED"/>
    <property type="match status" value="1"/>
</dbReference>
<evidence type="ECO:0000259" key="3">
    <source>
        <dbReference type="PROSITE" id="PS50048"/>
    </source>
</evidence>
<evidence type="ECO:0000256" key="2">
    <source>
        <dbReference type="SAM" id="MobiDB-lite"/>
    </source>
</evidence>
<evidence type="ECO:0000256" key="1">
    <source>
        <dbReference type="ARBA" id="ARBA00023242"/>
    </source>
</evidence>
<accession>A0A8E2JB24</accession>
<feature type="domain" description="Zn(2)-C6 fungal-type" evidence="3">
    <location>
        <begin position="9"/>
        <end position="37"/>
    </location>
</feature>
<keyword evidence="1" id="KW-0539">Nucleus</keyword>
<dbReference type="AlphaFoldDB" id="A0A8E2JB24"/>
<dbReference type="SUPFAM" id="SSF57701">
    <property type="entry name" value="Zn2/Cys6 DNA-binding domain"/>
    <property type="match status" value="1"/>
</dbReference>
<feature type="compositionally biased region" description="Polar residues" evidence="2">
    <location>
        <begin position="66"/>
        <end position="75"/>
    </location>
</feature>
<dbReference type="Pfam" id="PF00172">
    <property type="entry name" value="Zn_clus"/>
    <property type="match status" value="1"/>
</dbReference>
<gene>
    <name evidence="4" type="ORF">K432DRAFT_308489</name>
</gene>
<dbReference type="OrthoDB" id="4314040at2759"/>
<reference evidence="4 5" key="1">
    <citation type="journal article" date="2016" name="Nat. Commun.">
        <title>Ectomycorrhizal ecology is imprinted in the genome of the dominant symbiotic fungus Cenococcum geophilum.</title>
        <authorList>
            <consortium name="DOE Joint Genome Institute"/>
            <person name="Peter M."/>
            <person name="Kohler A."/>
            <person name="Ohm R.A."/>
            <person name="Kuo A."/>
            <person name="Krutzmann J."/>
            <person name="Morin E."/>
            <person name="Arend M."/>
            <person name="Barry K.W."/>
            <person name="Binder M."/>
            <person name="Choi C."/>
            <person name="Clum A."/>
            <person name="Copeland A."/>
            <person name="Grisel N."/>
            <person name="Haridas S."/>
            <person name="Kipfer T."/>
            <person name="LaButti K."/>
            <person name="Lindquist E."/>
            <person name="Lipzen A."/>
            <person name="Maire R."/>
            <person name="Meier B."/>
            <person name="Mihaltcheva S."/>
            <person name="Molinier V."/>
            <person name="Murat C."/>
            <person name="Poggeler S."/>
            <person name="Quandt C.A."/>
            <person name="Sperisen C."/>
            <person name="Tritt A."/>
            <person name="Tisserant E."/>
            <person name="Crous P.W."/>
            <person name="Henrissat B."/>
            <person name="Nehls U."/>
            <person name="Egli S."/>
            <person name="Spatafora J.W."/>
            <person name="Grigoriev I.V."/>
            <person name="Martin F.M."/>
        </authorList>
    </citation>
    <scope>NUCLEOTIDE SEQUENCE [LARGE SCALE GENOMIC DNA]</scope>
    <source>
        <strain evidence="4 5">CBS 459.81</strain>
    </source>
</reference>
<dbReference type="Proteomes" id="UP000250266">
    <property type="component" value="Unassembled WGS sequence"/>
</dbReference>
<keyword evidence="5" id="KW-1185">Reference proteome</keyword>
<sequence length="278" mass="31010">MVGVPSSKGCSTCRTRSIKCDEAQPSCYQCRRGGRKCPGYRRDLKFVDESAKLQDKVDGKRDESSTPKSSATSVRGPTRELDNQISRRSSAKPDVRSPAVPKLGIRMSSRYLEQEGIVASFIQDIFPLGRSTVQLSFIGSWLWHVPEVLQKNHAMDFAAEALALVYFAKKANSMDTLVRSHWAYANALRDLSRALQDHSSRFASETLCATLLLVHYENFVEIPGTSWIAHAGGASRLIQLRGPDRHRSGFDCAMFMASRGYLVCLNALPRQRRPSARL</sequence>
<dbReference type="GO" id="GO:0000981">
    <property type="term" value="F:DNA-binding transcription factor activity, RNA polymerase II-specific"/>
    <property type="evidence" value="ECO:0007669"/>
    <property type="project" value="InterPro"/>
</dbReference>
<dbReference type="PROSITE" id="PS50048">
    <property type="entry name" value="ZN2_CY6_FUNGAL_2"/>
    <property type="match status" value="1"/>
</dbReference>
<evidence type="ECO:0000313" key="5">
    <source>
        <dbReference type="Proteomes" id="UP000250266"/>
    </source>
</evidence>
<dbReference type="EMBL" id="KV745317">
    <property type="protein sequence ID" value="OCK75439.1"/>
    <property type="molecule type" value="Genomic_DNA"/>
</dbReference>
<organism evidence="4 5">
    <name type="scientific">Lepidopterella palustris CBS 459.81</name>
    <dbReference type="NCBI Taxonomy" id="1314670"/>
    <lineage>
        <taxon>Eukaryota</taxon>
        <taxon>Fungi</taxon>
        <taxon>Dikarya</taxon>
        <taxon>Ascomycota</taxon>
        <taxon>Pezizomycotina</taxon>
        <taxon>Dothideomycetes</taxon>
        <taxon>Pleosporomycetidae</taxon>
        <taxon>Mytilinidiales</taxon>
        <taxon>Argynnaceae</taxon>
        <taxon>Lepidopterella</taxon>
    </lineage>
</organism>
<dbReference type="Gene3D" id="4.10.240.10">
    <property type="entry name" value="Zn(2)-C6 fungal-type DNA-binding domain"/>
    <property type="match status" value="1"/>
</dbReference>
<evidence type="ECO:0000313" key="4">
    <source>
        <dbReference type="EMBL" id="OCK75439.1"/>
    </source>
</evidence>
<dbReference type="InterPro" id="IPR053178">
    <property type="entry name" value="Osmoadaptation_assoc"/>
</dbReference>
<dbReference type="SMART" id="SM00066">
    <property type="entry name" value="GAL4"/>
    <property type="match status" value="1"/>
</dbReference>
<dbReference type="InterPro" id="IPR001138">
    <property type="entry name" value="Zn2Cys6_DnaBD"/>
</dbReference>